<accession>A0A645D3S6</accession>
<comment type="caution">
    <text evidence="1">The sequence shown here is derived from an EMBL/GenBank/DDBJ whole genome shotgun (WGS) entry which is preliminary data.</text>
</comment>
<reference evidence="1" key="1">
    <citation type="submission" date="2019-08" db="EMBL/GenBank/DDBJ databases">
        <authorList>
            <person name="Kucharzyk K."/>
            <person name="Murdoch R.W."/>
            <person name="Higgins S."/>
            <person name="Loffler F."/>
        </authorList>
    </citation>
    <scope>NUCLEOTIDE SEQUENCE</scope>
</reference>
<evidence type="ECO:0000313" key="1">
    <source>
        <dbReference type="EMBL" id="MPM83807.1"/>
    </source>
</evidence>
<organism evidence="1">
    <name type="scientific">bioreactor metagenome</name>
    <dbReference type="NCBI Taxonomy" id="1076179"/>
    <lineage>
        <taxon>unclassified sequences</taxon>
        <taxon>metagenomes</taxon>
        <taxon>ecological metagenomes</taxon>
    </lineage>
</organism>
<name>A0A645D3S6_9ZZZZ</name>
<sequence length="112" mass="12091">MRRAKALAHSGAQGVHLVGVRHIHAPRQHGRALRPEFGLGGGQRIGLHVHQHQLHAQPRANARTLQAKAGGGPGQHRRLADEILNHLHSLRSFLGFLPVTLTSGGIQTAFIT</sequence>
<protein>
    <submittedName>
        <fullName evidence="1">Uncharacterized protein</fullName>
    </submittedName>
</protein>
<dbReference type="AlphaFoldDB" id="A0A645D3S6"/>
<gene>
    <name evidence="1" type="ORF">SDC9_130876</name>
</gene>
<dbReference type="EMBL" id="VSSQ01032521">
    <property type="protein sequence ID" value="MPM83807.1"/>
    <property type="molecule type" value="Genomic_DNA"/>
</dbReference>
<proteinExistence type="predicted"/>